<protein>
    <submittedName>
        <fullName evidence="2">Putative LOC100574642 [Acyrthosiphon pisum]</fullName>
    </submittedName>
</protein>
<feature type="compositionally biased region" description="Basic and acidic residues" evidence="1">
    <location>
        <begin position="493"/>
        <end position="502"/>
    </location>
</feature>
<accession>A0A0K2V0E6</accession>
<feature type="compositionally biased region" description="Basic and acidic residues" evidence="1">
    <location>
        <begin position="459"/>
        <end position="474"/>
    </location>
</feature>
<sequence>MSDSICNAHFIGRKVVEGPLHDRALSVIVSELMNCKTREGGDQPCHLEWTDCCLLIHYIKKDEGFFESDGESVRSQDEKPSIVKRSFSEGEESDTSSANSSGTDSSDETHRNTPSHSPETKACPTFDLKESYPLNDVLICHADKDYRKCVIWIVRKGPQLDALVFQCASEGRVRDLYRQYQEGHRRSKLERQRNARKVGKRFTGSAESILEVNPKSSVHRHSANADTICKWNLIHHTDSDGVTHIEVETSNKSDKSKFTRELESILSKELKFRSPKSGEGKPPKKYDHHLSLRQRAPALLLRKFDEMEEKAYRSWSKTEEEQNRKIWSKGPSRHPKRPEICTGICQCCNSHNNNNANNSNNKQILVPTKTGSEPVKKLYPKDQAPSTERILRNIPTRYLTITPNPIQFASTQPHSLPIYHVGHIAWAARYPPIVDYPESVWTTSVPRGSSSSLIGNRGRSRDRNSRDTLPEPSRRRAQSKSPARSEGNNISRRFREFGDAVKSRMSRKSTQNPIPSSDPSTHHHLKSNLKKTSDLSSSPVSMDSSFSSSQGIFGQGGEEFRGHSISSSSDKKVHFNKFATVQMME</sequence>
<proteinExistence type="predicted"/>
<feature type="compositionally biased region" description="Low complexity" evidence="1">
    <location>
        <begin position="534"/>
        <end position="549"/>
    </location>
</feature>
<feature type="compositionally biased region" description="Low complexity" evidence="1">
    <location>
        <begin position="95"/>
        <end position="104"/>
    </location>
</feature>
<name>A0A0K2V0E6_LEPSM</name>
<feature type="compositionally biased region" description="Polar residues" evidence="1">
    <location>
        <begin position="479"/>
        <end position="491"/>
    </location>
</feature>
<dbReference type="AlphaFoldDB" id="A0A0K2V0E6"/>
<feature type="compositionally biased region" description="Polar residues" evidence="1">
    <location>
        <begin position="442"/>
        <end position="454"/>
    </location>
</feature>
<feature type="compositionally biased region" description="Basic and acidic residues" evidence="1">
    <location>
        <begin position="71"/>
        <end position="81"/>
    </location>
</feature>
<organism evidence="2">
    <name type="scientific">Lepeophtheirus salmonis</name>
    <name type="common">Salmon louse</name>
    <name type="synonym">Caligus salmonis</name>
    <dbReference type="NCBI Taxonomy" id="72036"/>
    <lineage>
        <taxon>Eukaryota</taxon>
        <taxon>Metazoa</taxon>
        <taxon>Ecdysozoa</taxon>
        <taxon>Arthropoda</taxon>
        <taxon>Crustacea</taxon>
        <taxon>Multicrustacea</taxon>
        <taxon>Hexanauplia</taxon>
        <taxon>Copepoda</taxon>
        <taxon>Siphonostomatoida</taxon>
        <taxon>Caligidae</taxon>
        <taxon>Lepeophtheirus</taxon>
    </lineage>
</organism>
<dbReference type="EMBL" id="HACA01026617">
    <property type="protein sequence ID" value="CDW43978.1"/>
    <property type="molecule type" value="Transcribed_RNA"/>
</dbReference>
<evidence type="ECO:0000256" key="1">
    <source>
        <dbReference type="SAM" id="MobiDB-lite"/>
    </source>
</evidence>
<feature type="region of interest" description="Disordered" evidence="1">
    <location>
        <begin position="69"/>
        <end position="124"/>
    </location>
</feature>
<feature type="region of interest" description="Disordered" evidence="1">
    <location>
        <begin position="442"/>
        <end position="572"/>
    </location>
</feature>
<evidence type="ECO:0000313" key="2">
    <source>
        <dbReference type="EMBL" id="CDW43978.1"/>
    </source>
</evidence>
<dbReference type="OrthoDB" id="8195288at2759"/>
<feature type="compositionally biased region" description="Polar residues" evidence="1">
    <location>
        <begin position="508"/>
        <end position="519"/>
    </location>
</feature>
<reference evidence="2" key="1">
    <citation type="submission" date="2014-05" db="EMBL/GenBank/DDBJ databases">
        <authorList>
            <person name="Chronopoulou M."/>
        </authorList>
    </citation>
    <scope>NUCLEOTIDE SEQUENCE</scope>
    <source>
        <tissue evidence="2">Whole organism</tissue>
    </source>
</reference>